<organism evidence="1">
    <name type="scientific">Caldicellulosiruptor owensensis</name>
    <dbReference type="NCBI Taxonomy" id="55205"/>
    <lineage>
        <taxon>Bacteria</taxon>
        <taxon>Bacillati</taxon>
        <taxon>Bacillota</taxon>
        <taxon>Bacillota incertae sedis</taxon>
        <taxon>Caldicellulosiruptorales</taxon>
        <taxon>Caldicellulosiruptoraceae</taxon>
        <taxon>Caldicellulosiruptor</taxon>
    </lineage>
</organism>
<sequence>MIYIARDFSVTNLQNFVVHVVAKNRDDAADFIRSYGYNRYGTIRRYKNQEITHRDLIVVKNGDNYTFCFIWPGWAAINLP</sequence>
<proteinExistence type="predicted"/>
<dbReference type="EMBL" id="DRUZ01000076">
    <property type="protein sequence ID" value="HHS02021.1"/>
    <property type="molecule type" value="Genomic_DNA"/>
</dbReference>
<gene>
    <name evidence="1" type="ORF">ENL71_05845</name>
</gene>
<name>A0A7C5Z7E2_9FIRM</name>
<accession>A0A7C5Z7E2</accession>
<reference evidence="1" key="1">
    <citation type="journal article" date="2020" name="mSystems">
        <title>Genome- and Community-Level Interaction Insights into Carbon Utilization and Element Cycling Functions of Hydrothermarchaeota in Hydrothermal Sediment.</title>
        <authorList>
            <person name="Zhou Z."/>
            <person name="Liu Y."/>
            <person name="Xu W."/>
            <person name="Pan J."/>
            <person name="Luo Z.H."/>
            <person name="Li M."/>
        </authorList>
    </citation>
    <scope>NUCLEOTIDE SEQUENCE [LARGE SCALE GENOMIC DNA]</scope>
    <source>
        <strain evidence="1">SpSt-102</strain>
    </source>
</reference>
<dbReference type="AlphaFoldDB" id="A0A7C5Z7E2"/>
<comment type="caution">
    <text evidence="1">The sequence shown here is derived from an EMBL/GenBank/DDBJ whole genome shotgun (WGS) entry which is preliminary data.</text>
</comment>
<evidence type="ECO:0000313" key="1">
    <source>
        <dbReference type="EMBL" id="HHS02021.1"/>
    </source>
</evidence>
<protein>
    <submittedName>
        <fullName evidence="1">Uncharacterized protein</fullName>
    </submittedName>
</protein>